<evidence type="ECO:0000256" key="8">
    <source>
        <dbReference type="ARBA" id="ARBA00022803"/>
    </source>
</evidence>
<evidence type="ECO:0000256" key="13">
    <source>
        <dbReference type="ARBA" id="ARBA00023004"/>
    </source>
</evidence>
<dbReference type="InterPro" id="IPR056585">
    <property type="entry name" value="Leprecan_dom"/>
</dbReference>
<keyword evidence="9" id="KW-0256">Endoplasmic reticulum</keyword>
<dbReference type="GO" id="GO:0032963">
    <property type="term" value="P:collagen metabolic process"/>
    <property type="evidence" value="ECO:0007669"/>
    <property type="project" value="InterPro"/>
</dbReference>
<evidence type="ECO:0000256" key="12">
    <source>
        <dbReference type="ARBA" id="ARBA00023002"/>
    </source>
</evidence>
<dbReference type="InterPro" id="IPR044862">
    <property type="entry name" value="Pro_4_hyd_alph_FE2OG_OXY"/>
</dbReference>
<accession>A0A8C5PGI7</accession>
<evidence type="ECO:0000313" key="18">
    <source>
        <dbReference type="Ensembl" id="ENSLLEP00000021488.1"/>
    </source>
</evidence>
<keyword evidence="11" id="KW-0223">Dioxygenase</keyword>
<protein>
    <recommendedName>
        <fullName evidence="4">procollagen-proline 3-dioxygenase</fullName>
        <ecNumber evidence="4">1.14.11.7</ecNumber>
    </recommendedName>
</protein>
<feature type="signal peptide" evidence="16">
    <location>
        <begin position="1"/>
        <end position="20"/>
    </location>
</feature>
<reference evidence="18" key="1">
    <citation type="submission" date="2025-08" db="UniProtKB">
        <authorList>
            <consortium name="Ensembl"/>
        </authorList>
    </citation>
    <scope>IDENTIFICATION</scope>
</reference>
<evidence type="ECO:0000256" key="9">
    <source>
        <dbReference type="ARBA" id="ARBA00022824"/>
    </source>
</evidence>
<dbReference type="Pfam" id="PF23557">
    <property type="entry name" value="TPR_leprecan"/>
    <property type="match status" value="1"/>
</dbReference>
<dbReference type="InterPro" id="IPR005123">
    <property type="entry name" value="Oxoglu/Fe-dep_dioxygenase_dom"/>
</dbReference>
<keyword evidence="7" id="KW-0677">Repeat</keyword>
<keyword evidence="12" id="KW-0560">Oxidoreductase</keyword>
<dbReference type="AlphaFoldDB" id="A0A8C5PGI7"/>
<feature type="domain" description="Fe2OG dioxygenase" evidence="17">
    <location>
        <begin position="498"/>
        <end position="612"/>
    </location>
</feature>
<dbReference type="PANTHER" id="PTHR14049">
    <property type="entry name" value="LEPRECAN 1"/>
    <property type="match status" value="1"/>
</dbReference>
<dbReference type="SMART" id="SM00702">
    <property type="entry name" value="P4Hc"/>
    <property type="match status" value="1"/>
</dbReference>
<dbReference type="InterPro" id="IPR039575">
    <property type="entry name" value="P3H"/>
</dbReference>
<evidence type="ECO:0000256" key="1">
    <source>
        <dbReference type="ARBA" id="ARBA00001961"/>
    </source>
</evidence>
<dbReference type="GO" id="GO:0005506">
    <property type="term" value="F:iron ion binding"/>
    <property type="evidence" value="ECO:0007669"/>
    <property type="project" value="InterPro"/>
</dbReference>
<reference evidence="18" key="2">
    <citation type="submission" date="2025-09" db="UniProtKB">
        <authorList>
            <consortium name="Ensembl"/>
        </authorList>
    </citation>
    <scope>IDENTIFICATION</scope>
</reference>
<dbReference type="InterPro" id="IPR006620">
    <property type="entry name" value="Pro_4_hyd_alph"/>
</dbReference>
<dbReference type="PROSITE" id="PS51471">
    <property type="entry name" value="FE2OG_OXY"/>
    <property type="match status" value="1"/>
</dbReference>
<name>A0A8C5PGI7_9ANUR</name>
<feature type="compositionally biased region" description="Low complexity" evidence="15">
    <location>
        <begin position="630"/>
        <end position="646"/>
    </location>
</feature>
<evidence type="ECO:0000256" key="16">
    <source>
        <dbReference type="SAM" id="SignalP"/>
    </source>
</evidence>
<dbReference type="Proteomes" id="UP000694569">
    <property type="component" value="Unplaced"/>
</dbReference>
<dbReference type="GO" id="GO:0019797">
    <property type="term" value="F:procollagen-proline 3-dioxygenase activity"/>
    <property type="evidence" value="ECO:0007669"/>
    <property type="project" value="UniProtKB-EC"/>
</dbReference>
<comment type="cofactor">
    <cofactor evidence="2">
        <name>Fe cation</name>
        <dbReference type="ChEBI" id="CHEBI:24875"/>
    </cofactor>
</comment>
<comment type="similarity">
    <text evidence="3">Belongs to the leprecan family.</text>
</comment>
<proteinExistence type="inferred from homology"/>
<evidence type="ECO:0000256" key="4">
    <source>
        <dbReference type="ARBA" id="ARBA00012262"/>
    </source>
</evidence>
<dbReference type="EC" id="1.14.11.7" evidence="4"/>
<evidence type="ECO:0000256" key="14">
    <source>
        <dbReference type="ARBA" id="ARBA00023180"/>
    </source>
</evidence>
<dbReference type="Pfam" id="PF13640">
    <property type="entry name" value="2OG-FeII_Oxy_3"/>
    <property type="match status" value="1"/>
</dbReference>
<dbReference type="GO" id="GO:0005783">
    <property type="term" value="C:endoplasmic reticulum"/>
    <property type="evidence" value="ECO:0007669"/>
    <property type="project" value="TreeGrafter"/>
</dbReference>
<keyword evidence="6 16" id="KW-0732">Signal</keyword>
<dbReference type="GeneTree" id="ENSGT00940000159164"/>
<comment type="cofactor">
    <cofactor evidence="1">
        <name>L-ascorbate</name>
        <dbReference type="ChEBI" id="CHEBI:38290"/>
    </cofactor>
</comment>
<dbReference type="FunFam" id="2.60.120.620:FF:000003">
    <property type="entry name" value="Prolyl 3-hydroxylase 2"/>
    <property type="match status" value="1"/>
</dbReference>
<evidence type="ECO:0000256" key="3">
    <source>
        <dbReference type="ARBA" id="ARBA00006487"/>
    </source>
</evidence>
<keyword evidence="19" id="KW-1185">Reference proteome</keyword>
<feature type="region of interest" description="Disordered" evidence="15">
    <location>
        <begin position="629"/>
        <end position="683"/>
    </location>
</feature>
<evidence type="ECO:0000256" key="7">
    <source>
        <dbReference type="ARBA" id="ARBA00022737"/>
    </source>
</evidence>
<sequence length="683" mass="77936">MRGPWLLVLGGLLAVPPAPADPPQPPDRLFWDGFDRFSREDWAGAQAQLWGAVRGLRELRGIRLRCGAECGLQGPGLEESVLSRAECLLGCERLQLGEPSRYRLTRDTERLFQRGLPYNYLQLTHYKLEELDEAAAAAFTFYVKNPHHEQIQDDIQRYKRMEQIQELSFRDLEQPQYQVVYTQAVSLLSEGKLRVGVRRLEESLKMYLLAMEDCRSLCEGTREQESETYRDVSEAISQYYMDILQCRQNCAKEPSLRMRVEHSTEDPLVSHLSLMLDAYSKLEDWEDAAEIARSLLVFHPQNETTRERLRGYEERLQGKSTGKLREAIALYVRRTLSEKRLLYYAMEHLNISFLDPDSWTPEEIIPESLRERVRKEQEDKKQRSGILPYEEVIVTLTPKEMNGTSRVTLDRVLNEEECSALMGLAQAAGGPGSGYRGRRSPHTPRERIQGLTVLRALQMAESGSVDVSHSRLYYRASERARLLAQSYFGMETMHFSYTHLVCRTAIMGEQEGRADLSHPVHADNCLLDPEEKECWREPPAYVHRDYSGLLYLNDDFEGGNLFFTELDATTVTAEVRPSCGRLVLFGAGGDNAHGVRAVTQGTRCAIALWFTKSAEHEEQEHSLAKDLMMGTESQTQSKESQSTGSGREASKTGRGTSATNEDPERPSGRRQKKRMSRKFEDEL</sequence>
<evidence type="ECO:0000313" key="19">
    <source>
        <dbReference type="Proteomes" id="UP000694569"/>
    </source>
</evidence>
<keyword evidence="5" id="KW-0479">Metal-binding</keyword>
<gene>
    <name evidence="18" type="primary">P3H3</name>
</gene>
<keyword evidence="8" id="KW-0802">TPR repeat</keyword>
<evidence type="ECO:0000256" key="6">
    <source>
        <dbReference type="ARBA" id="ARBA00022729"/>
    </source>
</evidence>
<keyword evidence="13" id="KW-0408">Iron</keyword>
<keyword evidence="14" id="KW-0325">Glycoprotein</keyword>
<organism evidence="18 19">
    <name type="scientific">Leptobrachium leishanense</name>
    <name type="common">Leishan spiny toad</name>
    <dbReference type="NCBI Taxonomy" id="445787"/>
    <lineage>
        <taxon>Eukaryota</taxon>
        <taxon>Metazoa</taxon>
        <taxon>Chordata</taxon>
        <taxon>Craniata</taxon>
        <taxon>Vertebrata</taxon>
        <taxon>Euteleostomi</taxon>
        <taxon>Amphibia</taxon>
        <taxon>Batrachia</taxon>
        <taxon>Anura</taxon>
        <taxon>Pelobatoidea</taxon>
        <taxon>Megophryidae</taxon>
        <taxon>Leptobrachium</taxon>
    </lineage>
</organism>
<evidence type="ECO:0000256" key="15">
    <source>
        <dbReference type="SAM" id="MobiDB-lite"/>
    </source>
</evidence>
<evidence type="ECO:0000256" key="2">
    <source>
        <dbReference type="ARBA" id="ARBA00001962"/>
    </source>
</evidence>
<dbReference type="OrthoDB" id="8517835at2759"/>
<evidence type="ECO:0000256" key="10">
    <source>
        <dbReference type="ARBA" id="ARBA00022896"/>
    </source>
</evidence>
<dbReference type="Ensembl" id="ENSLLET00000022318.1">
    <property type="protein sequence ID" value="ENSLLEP00000021488.1"/>
    <property type="gene ID" value="ENSLLEG00000013626.1"/>
</dbReference>
<evidence type="ECO:0000256" key="5">
    <source>
        <dbReference type="ARBA" id="ARBA00022723"/>
    </source>
</evidence>
<evidence type="ECO:0000259" key="17">
    <source>
        <dbReference type="PROSITE" id="PS51471"/>
    </source>
</evidence>
<dbReference type="Gene3D" id="2.60.120.620">
    <property type="entry name" value="q2cbj1_9rhob like domain"/>
    <property type="match status" value="1"/>
</dbReference>
<keyword evidence="10" id="KW-0847">Vitamin C</keyword>
<feature type="chain" id="PRO_5034144670" description="procollagen-proline 3-dioxygenase" evidence="16">
    <location>
        <begin position="21"/>
        <end position="683"/>
    </location>
</feature>
<dbReference type="PANTHER" id="PTHR14049:SF14">
    <property type="entry name" value="PROLYL 3-HYDROXYLASE 3"/>
    <property type="match status" value="1"/>
</dbReference>
<evidence type="ECO:0000256" key="11">
    <source>
        <dbReference type="ARBA" id="ARBA00022964"/>
    </source>
</evidence>
<dbReference type="GO" id="GO:0031418">
    <property type="term" value="F:L-ascorbic acid binding"/>
    <property type="evidence" value="ECO:0007669"/>
    <property type="project" value="UniProtKB-KW"/>
</dbReference>